<dbReference type="Gene3D" id="1.10.3360.10">
    <property type="entry name" value="VPA0735-like domain"/>
    <property type="match status" value="1"/>
</dbReference>
<feature type="domain" description="DUF1254" evidence="3">
    <location>
        <begin position="75"/>
        <end position="195"/>
    </location>
</feature>
<dbReference type="Proteomes" id="UP000678679">
    <property type="component" value="Chromosome 2"/>
</dbReference>
<dbReference type="EMBL" id="CP076133">
    <property type="protein sequence ID" value="QWG04121.1"/>
    <property type="molecule type" value="Genomic_DNA"/>
</dbReference>
<organism evidence="4 5">
    <name type="scientific">Flammeovirga yaeyamensis</name>
    <dbReference type="NCBI Taxonomy" id="367791"/>
    <lineage>
        <taxon>Bacteria</taxon>
        <taxon>Pseudomonadati</taxon>
        <taxon>Bacteroidota</taxon>
        <taxon>Cytophagia</taxon>
        <taxon>Cytophagales</taxon>
        <taxon>Flammeovirgaceae</taxon>
        <taxon>Flammeovirga</taxon>
    </lineage>
</organism>
<keyword evidence="5" id="KW-1185">Reference proteome</keyword>
<dbReference type="InterPro" id="IPR010679">
    <property type="entry name" value="DUF1254"/>
</dbReference>
<dbReference type="InterPro" id="IPR037050">
    <property type="entry name" value="DUF1254_sf"/>
</dbReference>
<accession>A0AAX1NCH6</accession>
<feature type="domain" description="DUF1214" evidence="2">
    <location>
        <begin position="344"/>
        <end position="449"/>
    </location>
</feature>
<dbReference type="InterPro" id="IPR037049">
    <property type="entry name" value="DUF1214_C_sf"/>
</dbReference>
<proteinExistence type="predicted"/>
<dbReference type="Pfam" id="PF06863">
    <property type="entry name" value="DUF1254"/>
    <property type="match status" value="1"/>
</dbReference>
<evidence type="ECO:0000313" key="4">
    <source>
        <dbReference type="EMBL" id="QWG04121.1"/>
    </source>
</evidence>
<dbReference type="RefSeq" id="WP_169663613.1">
    <property type="nucleotide sequence ID" value="NZ_CP076133.1"/>
</dbReference>
<evidence type="ECO:0000259" key="3">
    <source>
        <dbReference type="Pfam" id="PF06863"/>
    </source>
</evidence>
<feature type="chain" id="PRO_5043589579" evidence="1">
    <location>
        <begin position="22"/>
        <end position="465"/>
    </location>
</feature>
<dbReference type="Pfam" id="PF06742">
    <property type="entry name" value="DUF1214"/>
    <property type="match status" value="1"/>
</dbReference>
<dbReference type="Gene3D" id="2.60.40.1610">
    <property type="entry name" value="Domain of unknown function DUF1254"/>
    <property type="match status" value="1"/>
</dbReference>
<sequence>MKKSSLLFLLAFIFILQNSFAQSQEFEDELFEYRAIETAVWAMPFMNFKTYRDALHDNGVDYNDVAYNSKIQNWKFQTATPNNTTPYIHFYWNIQDGPIVIELPKSEDGVGVFGTIMDAWQRPIDDVGAKGRDKGNGGKYVLIPEGYNGPLIPGAYTYTQRTNNGFCVLRPIIANASEENLAKATAITKKIKVYPLSEAANPPKMNYVDVYDKMLECTPKMDESLYEEIHAFIQEEPVEDMNLAFMGILKQLGIEKNKPFQPTEKEKKLFAEAAPKALEYMINQYHRELNPWMYEGKKWSVLVPPGAFETDWTYEYPSVFDYNAKGSLYYAIITSIKNYGSATFYLDLAETTDGQWLDGSSNYKLVVPANVPVDNFWAVTTYDLETASYQREIDKATIDSNMSKVKKNKDGSTTIYFGPKAPKGKEANWLPTVEGRRFFLLFRFYGPQKGVFDGSFELNDIEKIK</sequence>
<dbReference type="InterPro" id="IPR010621">
    <property type="entry name" value="DUF1214"/>
</dbReference>
<evidence type="ECO:0000313" key="5">
    <source>
        <dbReference type="Proteomes" id="UP000678679"/>
    </source>
</evidence>
<evidence type="ECO:0000259" key="2">
    <source>
        <dbReference type="Pfam" id="PF06742"/>
    </source>
</evidence>
<dbReference type="PANTHER" id="PTHR36509:SF3">
    <property type="entry name" value="SIGNAL PEPTIDE PROTEIN"/>
    <property type="match status" value="1"/>
</dbReference>
<dbReference type="PANTHER" id="PTHR36509">
    <property type="entry name" value="BLL3101 PROTEIN"/>
    <property type="match status" value="1"/>
</dbReference>
<dbReference type="KEGG" id="fya:KMW28_24845"/>
<dbReference type="SUPFAM" id="SSF160935">
    <property type="entry name" value="VPA0735-like"/>
    <property type="match status" value="1"/>
</dbReference>
<dbReference type="Gene3D" id="2.60.120.600">
    <property type="entry name" value="Domain of unknown function DUF1214, C-terminal domain"/>
    <property type="match status" value="1"/>
</dbReference>
<evidence type="ECO:0000256" key="1">
    <source>
        <dbReference type="SAM" id="SignalP"/>
    </source>
</evidence>
<name>A0AAX1NCH6_9BACT</name>
<dbReference type="AlphaFoldDB" id="A0AAX1NCH6"/>
<feature type="signal peptide" evidence="1">
    <location>
        <begin position="1"/>
        <end position="21"/>
    </location>
</feature>
<reference evidence="4 5" key="1">
    <citation type="submission" date="2021-05" db="EMBL/GenBank/DDBJ databases">
        <title>Comparative genomic studies on the polysaccharide-degrading batcterial strains of the Flammeovirga genus.</title>
        <authorList>
            <person name="Zewei F."/>
            <person name="Zheng Z."/>
            <person name="Yu L."/>
            <person name="Ruyue G."/>
            <person name="Yanhong M."/>
            <person name="Yuanyuan C."/>
            <person name="Jingyan G."/>
            <person name="Wenjun H."/>
        </authorList>
    </citation>
    <scope>NUCLEOTIDE SEQUENCE [LARGE SCALE GENOMIC DNA]</scope>
    <source>
        <strain evidence="4 5">NBRC:100898</strain>
    </source>
</reference>
<gene>
    <name evidence="4" type="ORF">KMW28_24845</name>
</gene>
<protein>
    <submittedName>
        <fullName evidence="4">DUF1214 domain-containing protein</fullName>
    </submittedName>
</protein>
<keyword evidence="1" id="KW-0732">Signal</keyword>